<comment type="catalytic activity">
    <reaction evidence="18">
        <text>prostaglandin E2 + NAD(+) = 15-oxoprostaglandin E2 + NADH + H(+)</text>
        <dbReference type="Rhea" id="RHEA:11876"/>
        <dbReference type="ChEBI" id="CHEBI:15378"/>
        <dbReference type="ChEBI" id="CHEBI:57400"/>
        <dbReference type="ChEBI" id="CHEBI:57540"/>
        <dbReference type="ChEBI" id="CHEBI:57945"/>
        <dbReference type="ChEBI" id="CHEBI:606564"/>
        <dbReference type="EC" id="1.1.1.141"/>
    </reaction>
    <physiologicalReaction direction="left-to-right" evidence="18">
        <dbReference type="Rhea" id="RHEA:11877"/>
    </physiologicalReaction>
</comment>
<protein>
    <recommendedName>
        <fullName evidence="5">15-hydroxyprostaglandin dehydrogenase [NAD(+)]</fullName>
        <ecNumber evidence="3">1.1.1.141</ecNumber>
        <ecNumber evidence="4">1.1.1.232</ecNumber>
    </recommendedName>
    <alternativeName>
        <fullName evidence="7">Eicosanoid/docosanoid dehydrogenase [NAD(+)]</fullName>
    </alternativeName>
    <alternativeName>
        <fullName evidence="6">Prostaglandin dehydrogenase 1</fullName>
    </alternativeName>
</protein>
<dbReference type="EC" id="1.1.1.141" evidence="3"/>
<evidence type="ECO:0000256" key="19">
    <source>
        <dbReference type="ARBA" id="ARBA00048921"/>
    </source>
</evidence>
<comment type="catalytic activity">
    <reaction evidence="20">
        <text>(15S)-hydroxy-(5Z,8Z,11Z,13E)-eicosatetraenoate + NAD(+) = 15-oxo-(5Z,8Z,11Z,13E)-eicosatetraenoate + NADH + H(+)</text>
        <dbReference type="Rhea" id="RHEA:23260"/>
        <dbReference type="ChEBI" id="CHEBI:15378"/>
        <dbReference type="ChEBI" id="CHEBI:57409"/>
        <dbReference type="ChEBI" id="CHEBI:57410"/>
        <dbReference type="ChEBI" id="CHEBI:57540"/>
        <dbReference type="ChEBI" id="CHEBI:57945"/>
        <dbReference type="EC" id="1.1.1.232"/>
    </reaction>
    <physiologicalReaction direction="left-to-right" evidence="20">
        <dbReference type="Rhea" id="RHEA:23261"/>
    </physiologicalReaction>
</comment>
<dbReference type="PRINTS" id="PR00080">
    <property type="entry name" value="SDRFAMILY"/>
</dbReference>
<dbReference type="InterPro" id="IPR002347">
    <property type="entry name" value="SDR_fam"/>
</dbReference>
<comment type="catalytic activity">
    <reaction evidence="21">
        <text>resolvin E1 + NAD(+) = 18-oxo-resolvin E1 + NADH + H(+)</text>
        <dbReference type="Rhea" id="RHEA:49244"/>
        <dbReference type="ChEBI" id="CHEBI:15378"/>
        <dbReference type="ChEBI" id="CHEBI:57540"/>
        <dbReference type="ChEBI" id="CHEBI:57945"/>
        <dbReference type="ChEBI" id="CHEBI:91000"/>
        <dbReference type="ChEBI" id="CHEBI:91001"/>
    </reaction>
    <physiologicalReaction direction="left-to-right" evidence="21">
        <dbReference type="Rhea" id="RHEA:49245"/>
    </physiologicalReaction>
</comment>
<keyword evidence="2" id="KW-0560">Oxidoreductase</keyword>
<evidence type="ECO:0000256" key="17">
    <source>
        <dbReference type="ARBA" id="ARBA00048611"/>
    </source>
</evidence>
<sequence>MKVDGKVALVTGGASGIGKALCLRLLESGAKVSSIPADQSCSFIFHRFHLVAIVDFDQEGGMKAASEFGEKFSHDRVKFIECDVTNDDKLKCSFQEAYDVHGALDIVVNNAGIASKDHMKTLKVNLIAVMNGVLFAEELMTKEPRSEKGVIINTASMAGKYIG</sequence>
<comment type="catalytic activity">
    <reaction evidence="14">
        <text>resolvin D1 + NAD(+) = 17-oxoresolvin D1 + NADH + H(+)</text>
        <dbReference type="Rhea" id="RHEA:50128"/>
        <dbReference type="ChEBI" id="CHEBI:15378"/>
        <dbReference type="ChEBI" id="CHEBI:57540"/>
        <dbReference type="ChEBI" id="CHEBI:57945"/>
        <dbReference type="ChEBI" id="CHEBI:132079"/>
        <dbReference type="ChEBI" id="CHEBI:132081"/>
    </reaction>
    <physiologicalReaction direction="left-to-right" evidence="14">
        <dbReference type="Rhea" id="RHEA:50129"/>
    </physiologicalReaction>
</comment>
<organism evidence="22 23">
    <name type="scientific">Holothuria leucospilota</name>
    <name type="common">Black long sea cucumber</name>
    <name type="synonym">Mertensiothuria leucospilota</name>
    <dbReference type="NCBI Taxonomy" id="206669"/>
    <lineage>
        <taxon>Eukaryota</taxon>
        <taxon>Metazoa</taxon>
        <taxon>Echinodermata</taxon>
        <taxon>Eleutherozoa</taxon>
        <taxon>Echinozoa</taxon>
        <taxon>Holothuroidea</taxon>
        <taxon>Aspidochirotacea</taxon>
        <taxon>Aspidochirotida</taxon>
        <taxon>Holothuriidae</taxon>
        <taxon>Holothuria</taxon>
    </lineage>
</organism>
<dbReference type="AlphaFoldDB" id="A0A9Q1BJJ3"/>
<evidence type="ECO:0000256" key="15">
    <source>
        <dbReference type="ARBA" id="ARBA00048393"/>
    </source>
</evidence>
<dbReference type="GO" id="GO:0016404">
    <property type="term" value="F:15-hydroxyprostaglandin dehydrogenase (NAD+) activity"/>
    <property type="evidence" value="ECO:0007669"/>
    <property type="project" value="UniProtKB-EC"/>
</dbReference>
<evidence type="ECO:0000256" key="8">
    <source>
        <dbReference type="ARBA" id="ARBA00045705"/>
    </source>
</evidence>
<dbReference type="OrthoDB" id="37659at2759"/>
<comment type="catalytic activity">
    <reaction evidence="10">
        <text>resolvin D1 + NAD(+) = 8-oxoresolvin D1 + NADH + H(+)</text>
        <dbReference type="Rhea" id="RHEA:50124"/>
        <dbReference type="ChEBI" id="CHEBI:15378"/>
        <dbReference type="ChEBI" id="CHEBI:57540"/>
        <dbReference type="ChEBI" id="CHEBI:57945"/>
        <dbReference type="ChEBI" id="CHEBI:132079"/>
        <dbReference type="ChEBI" id="CHEBI:132080"/>
    </reaction>
    <physiologicalReaction direction="left-to-right" evidence="10">
        <dbReference type="Rhea" id="RHEA:50125"/>
    </physiologicalReaction>
</comment>
<evidence type="ECO:0000313" key="22">
    <source>
        <dbReference type="EMBL" id="KAJ8027791.1"/>
    </source>
</evidence>
<comment type="catalytic activity">
    <reaction evidence="19">
        <text>resolvin D2 + NAD(+) = 16-oxoresolvin D2 + NADH + H(+)</text>
        <dbReference type="Rhea" id="RHEA:53588"/>
        <dbReference type="ChEBI" id="CHEBI:15378"/>
        <dbReference type="ChEBI" id="CHEBI:57540"/>
        <dbReference type="ChEBI" id="CHEBI:57945"/>
        <dbReference type="ChEBI" id="CHEBI:133367"/>
        <dbReference type="ChEBI" id="CHEBI:137498"/>
    </reaction>
    <physiologicalReaction direction="left-to-right" evidence="19">
        <dbReference type="Rhea" id="RHEA:53589"/>
    </physiologicalReaction>
</comment>
<evidence type="ECO:0000256" key="21">
    <source>
        <dbReference type="ARBA" id="ARBA00049188"/>
    </source>
</evidence>
<evidence type="ECO:0000256" key="16">
    <source>
        <dbReference type="ARBA" id="ARBA00048535"/>
    </source>
</evidence>
<evidence type="ECO:0000256" key="1">
    <source>
        <dbReference type="ARBA" id="ARBA00006484"/>
    </source>
</evidence>
<evidence type="ECO:0000256" key="7">
    <source>
        <dbReference type="ARBA" id="ARBA00042026"/>
    </source>
</evidence>
<dbReference type="Pfam" id="PF00106">
    <property type="entry name" value="adh_short"/>
    <property type="match status" value="2"/>
</dbReference>
<dbReference type="GO" id="GO:0005737">
    <property type="term" value="C:cytoplasm"/>
    <property type="evidence" value="ECO:0007669"/>
    <property type="project" value="TreeGrafter"/>
</dbReference>
<dbReference type="Gene3D" id="3.40.50.720">
    <property type="entry name" value="NAD(P)-binding Rossmann-like Domain"/>
    <property type="match status" value="1"/>
</dbReference>
<dbReference type="PANTHER" id="PTHR44229">
    <property type="entry name" value="15-HYDROXYPROSTAGLANDIN DEHYDROGENASE [NAD(+)]"/>
    <property type="match status" value="1"/>
</dbReference>
<dbReference type="GO" id="GO:0047034">
    <property type="term" value="F:15-hydroxyicosatetraenoate dehydrogenase activity"/>
    <property type="evidence" value="ECO:0007669"/>
    <property type="project" value="UniProtKB-EC"/>
</dbReference>
<dbReference type="EMBL" id="JAIZAY010000015">
    <property type="protein sequence ID" value="KAJ8027791.1"/>
    <property type="molecule type" value="Genomic_DNA"/>
</dbReference>
<comment type="catalytic activity">
    <reaction evidence="12">
        <text>15-oxo-(5S,6R)-dihydroxy-(7E,9E,11Z)-eicosatrienoate + NADH + H(+) = (5S,6R,15S)-trihydroxy-(7E,9E,11Z)-eicosatrienoate + NAD(+)</text>
        <dbReference type="Rhea" id="RHEA:41596"/>
        <dbReference type="ChEBI" id="CHEBI:15378"/>
        <dbReference type="ChEBI" id="CHEBI:57540"/>
        <dbReference type="ChEBI" id="CHEBI:57945"/>
        <dbReference type="ChEBI" id="CHEBI:78325"/>
        <dbReference type="ChEBI" id="CHEBI:78329"/>
    </reaction>
    <physiologicalReaction direction="left-to-right" evidence="12">
        <dbReference type="Rhea" id="RHEA:41597"/>
    </physiologicalReaction>
</comment>
<evidence type="ECO:0000256" key="11">
    <source>
        <dbReference type="ARBA" id="ARBA00048008"/>
    </source>
</evidence>
<evidence type="ECO:0000256" key="4">
    <source>
        <dbReference type="ARBA" id="ARBA00039060"/>
    </source>
</evidence>
<evidence type="ECO:0000256" key="20">
    <source>
        <dbReference type="ARBA" id="ARBA00049151"/>
    </source>
</evidence>
<evidence type="ECO:0000256" key="3">
    <source>
        <dbReference type="ARBA" id="ARBA00038968"/>
    </source>
</evidence>
<dbReference type="InterPro" id="IPR036291">
    <property type="entry name" value="NAD(P)-bd_dom_sf"/>
</dbReference>
<keyword evidence="23" id="KW-1185">Reference proteome</keyword>
<evidence type="ECO:0000256" key="14">
    <source>
        <dbReference type="ARBA" id="ARBA00048170"/>
    </source>
</evidence>
<comment type="catalytic activity">
    <reaction evidence="15">
        <text>resolvin D2 + NAD(+) = 7-oxoresolvin D2 + NADH + H(+)</text>
        <dbReference type="Rhea" id="RHEA:53584"/>
        <dbReference type="ChEBI" id="CHEBI:15378"/>
        <dbReference type="ChEBI" id="CHEBI:57540"/>
        <dbReference type="ChEBI" id="CHEBI:57945"/>
        <dbReference type="ChEBI" id="CHEBI:133367"/>
        <dbReference type="ChEBI" id="CHEBI:137497"/>
    </reaction>
    <physiologicalReaction direction="left-to-right" evidence="15">
        <dbReference type="Rhea" id="RHEA:53585"/>
    </physiologicalReaction>
</comment>
<evidence type="ECO:0000256" key="6">
    <source>
        <dbReference type="ARBA" id="ARBA00041812"/>
    </source>
</evidence>
<evidence type="ECO:0000256" key="13">
    <source>
        <dbReference type="ARBA" id="ARBA00048144"/>
    </source>
</evidence>
<comment type="caution">
    <text evidence="22">The sequence shown here is derived from an EMBL/GenBank/DDBJ whole genome shotgun (WGS) entry which is preliminary data.</text>
</comment>
<comment type="similarity">
    <text evidence="1">Belongs to the short-chain dehydrogenases/reductases (SDR) family.</text>
</comment>
<evidence type="ECO:0000256" key="5">
    <source>
        <dbReference type="ARBA" id="ARBA00040276"/>
    </source>
</evidence>
<gene>
    <name evidence="22" type="ORF">HOLleu_29843</name>
</gene>
<dbReference type="SUPFAM" id="SSF51735">
    <property type="entry name" value="NAD(P)-binding Rossmann-fold domains"/>
    <property type="match status" value="1"/>
</dbReference>
<evidence type="ECO:0000313" key="23">
    <source>
        <dbReference type="Proteomes" id="UP001152320"/>
    </source>
</evidence>
<comment type="catalytic activity">
    <reaction evidence="13">
        <text>(11R)-hydroxy-(5Z,8Z,12E,14Z)-eicosatetraenoate + NAD(+) = 11-oxo-(5Z,8Z,12E,14Z)-eicosatetraenoate + NADH + H(+)</text>
        <dbReference type="Rhea" id="RHEA:48640"/>
        <dbReference type="ChEBI" id="CHEBI:15378"/>
        <dbReference type="ChEBI" id="CHEBI:57540"/>
        <dbReference type="ChEBI" id="CHEBI:57945"/>
        <dbReference type="ChEBI" id="CHEBI:78836"/>
        <dbReference type="ChEBI" id="CHEBI:90697"/>
    </reaction>
    <physiologicalReaction direction="left-to-right" evidence="13">
        <dbReference type="Rhea" id="RHEA:48641"/>
    </physiologicalReaction>
</comment>
<dbReference type="PRINTS" id="PR00081">
    <property type="entry name" value="GDHRDH"/>
</dbReference>
<dbReference type="Proteomes" id="UP001152320">
    <property type="component" value="Chromosome 15"/>
</dbReference>
<comment type="catalytic activity">
    <reaction evidence="9">
        <text>prostaglandin E1 + NAD(+) = 15-oxoprostaglandin E1 + NADH + H(+)</text>
        <dbReference type="Rhea" id="RHEA:16477"/>
        <dbReference type="ChEBI" id="CHEBI:15378"/>
        <dbReference type="ChEBI" id="CHEBI:57397"/>
        <dbReference type="ChEBI" id="CHEBI:57401"/>
        <dbReference type="ChEBI" id="CHEBI:57540"/>
        <dbReference type="ChEBI" id="CHEBI:57945"/>
    </reaction>
    <physiologicalReaction direction="left-to-right" evidence="9">
        <dbReference type="Rhea" id="RHEA:16478"/>
    </physiologicalReaction>
</comment>
<accession>A0A9Q1BJJ3</accession>
<evidence type="ECO:0000256" key="10">
    <source>
        <dbReference type="ARBA" id="ARBA00047672"/>
    </source>
</evidence>
<dbReference type="EC" id="1.1.1.232" evidence="4"/>
<evidence type="ECO:0000256" key="12">
    <source>
        <dbReference type="ARBA" id="ARBA00048140"/>
    </source>
</evidence>
<evidence type="ECO:0000256" key="2">
    <source>
        <dbReference type="ARBA" id="ARBA00023002"/>
    </source>
</evidence>
<evidence type="ECO:0000256" key="18">
    <source>
        <dbReference type="ARBA" id="ARBA00048739"/>
    </source>
</evidence>
<comment type="function">
    <text evidence="8">Catalyzes the NAD-dependent dehydrogenation (oxidation) of a broad array of hydroxylated polyunsaturated fatty acids (mainly eicosanoids and docosanoids, including prostaglandins, lipoxins and resolvins), yielding their corresponding keto (oxo) metabolites. Decreases the levels of the pro-proliferative prostaglandins such as prostaglandin E2 (whose activity is increased in cancer because of an increase in the expression of cyclooxygenase 2) and generates oxo-fatty acid products that can profoundly influence cell function by abrogating pro-inflammatory cytokine expression. Converts resolvins E1, D1 and D2 to their oxo products, which represents a mode of resolvin inactivation. Resolvin E1 plays important roles during the resolution phase of acute inflammation, while resolvins D1 and D2 have a unique role in obesity-induced adipose inflammation.</text>
</comment>
<evidence type="ECO:0000256" key="9">
    <source>
        <dbReference type="ARBA" id="ARBA00047325"/>
    </source>
</evidence>
<comment type="catalytic activity">
    <reaction evidence="17">
        <text>prostaglandin A1 + NAD(+) = 15-oxo-prostaglandin A1 + NADH + H(+)</text>
        <dbReference type="Rhea" id="RHEA:41263"/>
        <dbReference type="ChEBI" id="CHEBI:15378"/>
        <dbReference type="ChEBI" id="CHEBI:57398"/>
        <dbReference type="ChEBI" id="CHEBI:57540"/>
        <dbReference type="ChEBI" id="CHEBI:57945"/>
        <dbReference type="ChEBI" id="CHEBI:85072"/>
    </reaction>
    <physiologicalReaction direction="left-to-right" evidence="17">
        <dbReference type="Rhea" id="RHEA:41264"/>
    </physiologicalReaction>
</comment>
<reference evidence="22" key="1">
    <citation type="submission" date="2021-10" db="EMBL/GenBank/DDBJ databases">
        <title>Tropical sea cucumber genome reveals ecological adaptation and Cuvierian tubules defense mechanism.</title>
        <authorList>
            <person name="Chen T."/>
        </authorList>
    </citation>
    <scope>NUCLEOTIDE SEQUENCE</scope>
    <source>
        <strain evidence="22">Nanhai2018</strain>
        <tissue evidence="22">Muscle</tissue>
    </source>
</reference>
<comment type="catalytic activity">
    <reaction evidence="11">
        <text>14-hydroxy-(4Z,7Z,10Z,12E,16Z,19Z)-docosahexaenoate + NAD(+) = 14-oxo-(4Z,7Z,10Z,12E,16Z,19Z)-docosahexaenoate + NADH + H(+)</text>
        <dbReference type="Rhea" id="RHEA:48952"/>
        <dbReference type="ChEBI" id="CHEBI:15378"/>
        <dbReference type="ChEBI" id="CHEBI:57540"/>
        <dbReference type="ChEBI" id="CHEBI:57945"/>
        <dbReference type="ChEBI" id="CHEBI:90866"/>
        <dbReference type="ChEBI" id="CHEBI:90867"/>
    </reaction>
    <physiologicalReaction direction="left-to-right" evidence="11">
        <dbReference type="Rhea" id="RHEA:48953"/>
    </physiologicalReaction>
</comment>
<name>A0A9Q1BJJ3_HOLLE</name>
<dbReference type="PANTHER" id="PTHR44229:SF4">
    <property type="entry name" value="15-HYDROXYPROSTAGLANDIN DEHYDROGENASE [NAD(+)]"/>
    <property type="match status" value="1"/>
</dbReference>
<proteinExistence type="inferred from homology"/>
<comment type="catalytic activity">
    <reaction evidence="16">
        <text>lipoxin A4 + NAD(+) = 15-oxo-(5S,6R)-dihydroxy-(7E,9E,11Z,13E)-eicosatetraenoate + NADH + H(+)</text>
        <dbReference type="Rhea" id="RHEA:41572"/>
        <dbReference type="ChEBI" id="CHEBI:15378"/>
        <dbReference type="ChEBI" id="CHEBI:57540"/>
        <dbReference type="ChEBI" id="CHEBI:57945"/>
        <dbReference type="ChEBI" id="CHEBI:67026"/>
        <dbReference type="ChEBI" id="CHEBI:78311"/>
    </reaction>
    <physiologicalReaction direction="left-to-right" evidence="16">
        <dbReference type="Rhea" id="RHEA:41573"/>
    </physiologicalReaction>
</comment>